<keyword evidence="3" id="KW-1185">Reference proteome</keyword>
<evidence type="ECO:0000313" key="2">
    <source>
        <dbReference type="EMBL" id="KAK7685804.1"/>
    </source>
</evidence>
<feature type="compositionally biased region" description="Basic and acidic residues" evidence="1">
    <location>
        <begin position="268"/>
        <end position="278"/>
    </location>
</feature>
<protein>
    <submittedName>
        <fullName evidence="2">Uncharacterized protein</fullName>
    </submittedName>
</protein>
<evidence type="ECO:0000256" key="1">
    <source>
        <dbReference type="SAM" id="MobiDB-lite"/>
    </source>
</evidence>
<accession>A0AAW0G3B6</accession>
<feature type="compositionally biased region" description="Polar residues" evidence="1">
    <location>
        <begin position="322"/>
        <end position="338"/>
    </location>
</feature>
<name>A0AAW0G3B6_9APHY</name>
<feature type="region of interest" description="Disordered" evidence="1">
    <location>
        <begin position="322"/>
        <end position="353"/>
    </location>
</feature>
<feature type="region of interest" description="Disordered" evidence="1">
    <location>
        <begin position="257"/>
        <end position="279"/>
    </location>
</feature>
<gene>
    <name evidence="2" type="ORF">QCA50_011150</name>
</gene>
<sequence>MLQPHTAQRGPKTVDDMLIHITNLLNTGSLPNLVVAVSGSPSDIMNLTLTVVTEDEAEHLTCTAVVDDDHLDSVSNSHNSSGKPDKQQPKKTSKQPKRIADFAVYEAPLDDDNSPELDDNTAYLDENVIGQARALFFALRKGGLYRDVWVLQSCIQKIYQRITSARVLTPSDVEVFNRMGSYQLTAEDRIFFNTRWPQGIHIATCKHLRIFGFLVQRGFSNEADIILNDTECVITVDTVEYWIKALGRLRQMTEPHLKKIRSGNKSQKPLEDGDHPTMDSDTSSALAAFRAWCGAAALLKDLGFSEFLASSSLLHGIVPSDPSGSTNNFEDSPVSADNETNDTEDLRSDLKDEETEDIDIADLSPAQKCLYSFRGYFRLVTSWHHSSRILTKYTKHILTPQFHWKIIHIAPIRPRAPLNSATCADMLEEYIGKKQHDDEEWLQPLQAELSVHYANQAQIHCEATLMALAVKPSSAFVKAAGIEKVMETMHDTISVTKKCCCGCFLLGEVLLEKREKKFNLFGTHGRVFPWMPPADLDEDILQTLKDRFVSELQRAIRWRRRSHAYKQYANLSSPASSASSDDEDSDNGYILELIEPHMDVQV</sequence>
<proteinExistence type="predicted"/>
<comment type="caution">
    <text evidence="2">The sequence shown here is derived from an EMBL/GenBank/DDBJ whole genome shotgun (WGS) entry which is preliminary data.</text>
</comment>
<reference evidence="2 3" key="1">
    <citation type="submission" date="2022-09" db="EMBL/GenBank/DDBJ databases">
        <authorList>
            <person name="Palmer J.M."/>
        </authorList>
    </citation>
    <scope>NUCLEOTIDE SEQUENCE [LARGE SCALE GENOMIC DNA]</scope>
    <source>
        <strain evidence="2 3">DSM 7382</strain>
    </source>
</reference>
<feature type="compositionally biased region" description="Polar residues" evidence="1">
    <location>
        <begin position="73"/>
        <end position="82"/>
    </location>
</feature>
<dbReference type="Proteomes" id="UP001385951">
    <property type="component" value="Unassembled WGS sequence"/>
</dbReference>
<dbReference type="AlphaFoldDB" id="A0AAW0G3B6"/>
<evidence type="ECO:0000313" key="3">
    <source>
        <dbReference type="Proteomes" id="UP001385951"/>
    </source>
</evidence>
<organism evidence="2 3">
    <name type="scientific">Cerrena zonata</name>
    <dbReference type="NCBI Taxonomy" id="2478898"/>
    <lineage>
        <taxon>Eukaryota</taxon>
        <taxon>Fungi</taxon>
        <taxon>Dikarya</taxon>
        <taxon>Basidiomycota</taxon>
        <taxon>Agaricomycotina</taxon>
        <taxon>Agaricomycetes</taxon>
        <taxon>Polyporales</taxon>
        <taxon>Cerrenaceae</taxon>
        <taxon>Cerrena</taxon>
    </lineage>
</organism>
<dbReference type="EMBL" id="JASBNA010000019">
    <property type="protein sequence ID" value="KAK7685804.1"/>
    <property type="molecule type" value="Genomic_DNA"/>
</dbReference>
<feature type="region of interest" description="Disordered" evidence="1">
    <location>
        <begin position="71"/>
        <end position="97"/>
    </location>
</feature>